<dbReference type="Proteomes" id="UP001201812">
    <property type="component" value="Unassembled WGS sequence"/>
</dbReference>
<name>A0AAD4N5H5_9BILA</name>
<keyword evidence="4" id="KW-1185">Reference proteome</keyword>
<gene>
    <name evidence="3" type="ORF">DdX_09976</name>
</gene>
<feature type="compositionally biased region" description="Basic and acidic residues" evidence="2">
    <location>
        <begin position="541"/>
        <end position="552"/>
    </location>
</feature>
<evidence type="ECO:0000313" key="3">
    <source>
        <dbReference type="EMBL" id="KAI1712012.1"/>
    </source>
</evidence>
<feature type="compositionally biased region" description="Polar residues" evidence="2">
    <location>
        <begin position="577"/>
        <end position="587"/>
    </location>
</feature>
<organism evidence="3 4">
    <name type="scientific">Ditylenchus destructor</name>
    <dbReference type="NCBI Taxonomy" id="166010"/>
    <lineage>
        <taxon>Eukaryota</taxon>
        <taxon>Metazoa</taxon>
        <taxon>Ecdysozoa</taxon>
        <taxon>Nematoda</taxon>
        <taxon>Chromadorea</taxon>
        <taxon>Rhabditida</taxon>
        <taxon>Tylenchina</taxon>
        <taxon>Tylenchomorpha</taxon>
        <taxon>Sphaerularioidea</taxon>
        <taxon>Anguinidae</taxon>
        <taxon>Anguininae</taxon>
        <taxon>Ditylenchus</taxon>
    </lineage>
</organism>
<keyword evidence="1" id="KW-0175">Coiled coil</keyword>
<proteinExistence type="predicted"/>
<evidence type="ECO:0000256" key="1">
    <source>
        <dbReference type="SAM" id="Coils"/>
    </source>
</evidence>
<comment type="caution">
    <text evidence="3">The sequence shown here is derived from an EMBL/GenBank/DDBJ whole genome shotgun (WGS) entry which is preliminary data.</text>
</comment>
<feature type="region of interest" description="Disordered" evidence="2">
    <location>
        <begin position="541"/>
        <end position="590"/>
    </location>
</feature>
<feature type="coiled-coil region" evidence="1">
    <location>
        <begin position="6"/>
        <end position="113"/>
    </location>
</feature>
<dbReference type="EMBL" id="JAKKPZ010000020">
    <property type="protein sequence ID" value="KAI1712012.1"/>
    <property type="molecule type" value="Genomic_DNA"/>
</dbReference>
<evidence type="ECO:0000256" key="2">
    <source>
        <dbReference type="SAM" id="MobiDB-lite"/>
    </source>
</evidence>
<evidence type="ECO:0000313" key="4">
    <source>
        <dbReference type="Proteomes" id="UP001201812"/>
    </source>
</evidence>
<dbReference type="AlphaFoldDB" id="A0AAD4N5H5"/>
<feature type="coiled-coil region" evidence="1">
    <location>
        <begin position="244"/>
        <end position="400"/>
    </location>
</feature>
<protein>
    <submittedName>
        <fullName evidence="3">Laminin-like protein epi-1</fullName>
    </submittedName>
</protein>
<sequence>MEKEVLQFVTSLHNDYERVVKELNEKITELQKKTTENEDLERKNAELSQDLNNKMPLLEMKLENLEAISEENNLLNVKVELLEAKFESARNEKAAATRELACVQADLERYRIEHNILSSQVAHLLYAINKRDSVEGRELVVKNDPSTEQYIFFDIRQLQQKNIELSRKLHLVLEQQRNEADVEINVGEERLREFVAKAQTAIVNICAKRDHYKLLFQNTVSQIRDQDARVKEVQSLTERVALQATKIERQAEQLSSQAQLIEKQNEEMQILQQKIHSQCELIEEQNKQIKLKNEQIETQLDQIDQHVGEAEFQAHQIKSLSERLEQQAAEIESLCEKLDEQTVQISLNAQETQTQRESIAHQKNLINEQNAEIDLLRQKIESQEKQIKEAELTLLTSRNNKDNERAKEMEGQLQQIDAHTKQIAHYAHTNELQTRRIEEQQTEISQQREKITVLTSVREELNIAVEATNRERDYLKRTIQELGEELKQSAARNKVSEKTLNQVRQLAKTFRNDKQELEQALKKASDENEELKKDIKNLLEEKQKSENKRSGNEESAFGSSEVGADINDIAPTKADDVTQSVPVSKPTSGAADINETFNQVKIKVNQHPYDQSVFAVKELLFLPAENDEIGERLLKLIDS</sequence>
<accession>A0AAD4N5H5</accession>
<reference evidence="3" key="1">
    <citation type="submission" date="2022-01" db="EMBL/GenBank/DDBJ databases">
        <title>Genome Sequence Resource for Two Populations of Ditylenchus destructor, the Migratory Endoparasitic Phytonematode.</title>
        <authorList>
            <person name="Zhang H."/>
            <person name="Lin R."/>
            <person name="Xie B."/>
        </authorList>
    </citation>
    <scope>NUCLEOTIDE SEQUENCE</scope>
    <source>
        <strain evidence="3">BazhouSP</strain>
    </source>
</reference>